<dbReference type="EMBL" id="CP033896">
    <property type="protein sequence ID" value="AZA13465.1"/>
    <property type="molecule type" value="Genomic_DNA"/>
</dbReference>
<name>A0A3G6J5V0_9CORY</name>
<evidence type="ECO:0000256" key="1">
    <source>
        <dbReference type="SAM" id="Phobius"/>
    </source>
</evidence>
<organism evidence="2 3">
    <name type="scientific">Corynebacterium choanae</name>
    <dbReference type="NCBI Taxonomy" id="1862358"/>
    <lineage>
        <taxon>Bacteria</taxon>
        <taxon>Bacillati</taxon>
        <taxon>Actinomycetota</taxon>
        <taxon>Actinomycetes</taxon>
        <taxon>Mycobacteriales</taxon>
        <taxon>Corynebacteriaceae</taxon>
        <taxon>Corynebacterium</taxon>
    </lineage>
</organism>
<evidence type="ECO:0000313" key="2">
    <source>
        <dbReference type="EMBL" id="AZA13465.1"/>
    </source>
</evidence>
<reference evidence="2 3" key="1">
    <citation type="submission" date="2018-11" db="EMBL/GenBank/DDBJ databases">
        <authorList>
            <person name="Kleinhagauer T."/>
            <person name="Glaeser S.P."/>
            <person name="Spergser J."/>
            <person name="Ruckert C."/>
            <person name="Kaempfer P."/>
            <person name="Busse H.-J."/>
        </authorList>
    </citation>
    <scope>NUCLEOTIDE SEQUENCE [LARGE SCALE GENOMIC DNA]</scope>
    <source>
        <strain evidence="2 3">200CH</strain>
    </source>
</reference>
<keyword evidence="1" id="KW-0812">Transmembrane</keyword>
<dbReference type="Proteomes" id="UP000269019">
    <property type="component" value="Chromosome"/>
</dbReference>
<dbReference type="KEGG" id="ccho:CCHOA_05305"/>
<protein>
    <submittedName>
        <fullName evidence="2">Uncharacterized protein</fullName>
    </submittedName>
</protein>
<keyword evidence="3" id="KW-1185">Reference proteome</keyword>
<sequence length="224" mass="23406">MAGYGAEVFGGVKVRMEGAMRTTRHESVGGARRRGHASGLATVLHGLSLGSIGIAVVWALFTVDAEPWWQRATLIIGIAVAGFAVICWLLLRSRRDGEQYVVCGLQGWGRLPALTVAVALIVVGVMVGIAGFPGAAGLLLLVALAAWTGLGSAPARERMITWSDPTPLTNTDLAAILNPTSGTSHQQEAATSRVAMFGSFHDALAALPDTETAAGNEPRQQLEP</sequence>
<keyword evidence="1" id="KW-0472">Membrane</keyword>
<keyword evidence="1" id="KW-1133">Transmembrane helix</keyword>
<feature type="transmembrane region" description="Helical" evidence="1">
    <location>
        <begin position="40"/>
        <end position="61"/>
    </location>
</feature>
<dbReference type="AlphaFoldDB" id="A0A3G6J5V0"/>
<gene>
    <name evidence="2" type="ORF">CCHOA_05305</name>
</gene>
<accession>A0A3G6J5V0</accession>
<feature type="transmembrane region" description="Helical" evidence="1">
    <location>
        <begin position="111"/>
        <end position="129"/>
    </location>
</feature>
<evidence type="ECO:0000313" key="3">
    <source>
        <dbReference type="Proteomes" id="UP000269019"/>
    </source>
</evidence>
<feature type="transmembrane region" description="Helical" evidence="1">
    <location>
        <begin position="135"/>
        <end position="153"/>
    </location>
</feature>
<feature type="transmembrane region" description="Helical" evidence="1">
    <location>
        <begin position="73"/>
        <end position="91"/>
    </location>
</feature>
<proteinExistence type="predicted"/>